<feature type="domain" description="LssY-like C-terminal" evidence="2">
    <location>
        <begin position="88"/>
        <end position="277"/>
    </location>
</feature>
<name>A0AB39BGT6_9MICO</name>
<feature type="transmembrane region" description="Helical" evidence="1">
    <location>
        <begin position="374"/>
        <end position="400"/>
    </location>
</feature>
<keyword evidence="1" id="KW-0472">Membrane</keyword>
<feature type="transmembrane region" description="Helical" evidence="1">
    <location>
        <begin position="407"/>
        <end position="428"/>
    </location>
</feature>
<dbReference type="AlphaFoldDB" id="A0AB39BGT6"/>
<sequence>MADPSAEELEDAGLVEHIRRRTLRGSVGLVVDSAFFLFGTLATAWLAFLVATESFARGWQQLWFLVVFWLVVAYLLLPRVHSILTLFYVPDYFIGRAKTREGLLGDPVNVALRGTEQQVHEAMVRAGWHQADDMGLTSALRTVRATLLRRSYPGAPVSRLFLFGQLQDFTYQQEVEGNPAKRHHVRFWRCPPGWLLPGGHEADWMAAGTYDRSIGLSFFTLQITHRIDKDTDRERDHIVSTLVEGNPDASVQLIKNFSTGYHHVNGGGDAIVTDGDLPVIDLREVAVGEDAGGGGTATAGASERPVAPTPAAVFTESPIASTRRPAAIYLGVLLMVARILSALGAVVVVAFSLGDGEIDFRTLTGALTPADARYLASVVAAVFVTVALLVIALYTVLAFLIYHGHNWARFTGMGISAAAVVVTAIDFVKGGPQITLQTNLVGLSFDVLVLLALSGTEARRFSHRRAVERRQARAERRLDGGR</sequence>
<keyword evidence="1" id="KW-0812">Transmembrane</keyword>
<dbReference type="InterPro" id="IPR025902">
    <property type="entry name" value="LssY-like-C_dom"/>
</dbReference>
<evidence type="ECO:0000256" key="1">
    <source>
        <dbReference type="SAM" id="Phobius"/>
    </source>
</evidence>
<keyword evidence="1" id="KW-1133">Transmembrane helix</keyword>
<dbReference type="Pfam" id="PF14067">
    <property type="entry name" value="LssY_C"/>
    <property type="match status" value="1"/>
</dbReference>
<evidence type="ECO:0000313" key="3">
    <source>
        <dbReference type="EMBL" id="XDI05454.1"/>
    </source>
</evidence>
<feature type="transmembrane region" description="Helical" evidence="1">
    <location>
        <begin position="434"/>
        <end position="455"/>
    </location>
</feature>
<dbReference type="RefSeq" id="WP_368497842.1">
    <property type="nucleotide sequence ID" value="NZ_CP162511.1"/>
</dbReference>
<proteinExistence type="predicted"/>
<feature type="transmembrane region" description="Helical" evidence="1">
    <location>
        <begin position="27"/>
        <end position="48"/>
    </location>
</feature>
<evidence type="ECO:0000259" key="2">
    <source>
        <dbReference type="Pfam" id="PF14067"/>
    </source>
</evidence>
<dbReference type="EMBL" id="CP162511">
    <property type="protein sequence ID" value="XDI05454.1"/>
    <property type="molecule type" value="Genomic_DNA"/>
</dbReference>
<gene>
    <name evidence="3" type="ORF">ABFY20_19375</name>
</gene>
<reference evidence="3" key="1">
    <citation type="submission" date="2024-05" db="EMBL/GenBank/DDBJ databases">
        <title>Herbiconiux sp. A18JL235.</title>
        <authorList>
            <person name="Zhang G."/>
        </authorList>
    </citation>
    <scope>NUCLEOTIDE SEQUENCE</scope>
    <source>
        <strain evidence="3">A18JL235</strain>
    </source>
</reference>
<feature type="transmembrane region" description="Helical" evidence="1">
    <location>
        <begin position="327"/>
        <end position="354"/>
    </location>
</feature>
<organism evidence="3">
    <name type="scientific">Herbiconiux sp. A18JL235</name>
    <dbReference type="NCBI Taxonomy" id="3152363"/>
    <lineage>
        <taxon>Bacteria</taxon>
        <taxon>Bacillati</taxon>
        <taxon>Actinomycetota</taxon>
        <taxon>Actinomycetes</taxon>
        <taxon>Micrococcales</taxon>
        <taxon>Microbacteriaceae</taxon>
        <taxon>Herbiconiux</taxon>
    </lineage>
</organism>
<protein>
    <submittedName>
        <fullName evidence="3">LssY C-terminal domain-containing protein</fullName>
    </submittedName>
</protein>
<feature type="transmembrane region" description="Helical" evidence="1">
    <location>
        <begin position="60"/>
        <end position="77"/>
    </location>
</feature>
<accession>A0AB39BGT6</accession>